<gene>
    <name evidence="5" type="ORF">FOJ82_08600</name>
</gene>
<dbReference type="AlphaFoldDB" id="A0A553K083"/>
<comment type="caution">
    <text evidence="5">The sequence shown here is derived from an EMBL/GenBank/DDBJ whole genome shotgun (WGS) entry which is preliminary data.</text>
</comment>
<reference evidence="5 6" key="1">
    <citation type="submission" date="2019-07" db="EMBL/GenBank/DDBJ databases">
        <authorList>
            <person name="Zhou L.-Y."/>
        </authorList>
    </citation>
    <scope>NUCLEOTIDE SEQUENCE [LARGE SCALE GENOMIC DNA]</scope>
    <source>
        <strain evidence="5 6">YIM 101269</strain>
    </source>
</reference>
<evidence type="ECO:0000256" key="3">
    <source>
        <dbReference type="ARBA" id="ARBA00023163"/>
    </source>
</evidence>
<dbReference type="SUPFAM" id="SSF46785">
    <property type="entry name" value="Winged helix' DNA-binding domain"/>
    <property type="match status" value="1"/>
</dbReference>
<dbReference type="InterPro" id="IPR000524">
    <property type="entry name" value="Tscrpt_reg_HTH_GntR"/>
</dbReference>
<name>A0A553K083_9ACTN</name>
<dbReference type="GO" id="GO:0003700">
    <property type="term" value="F:DNA-binding transcription factor activity"/>
    <property type="evidence" value="ECO:0007669"/>
    <property type="project" value="InterPro"/>
</dbReference>
<dbReference type="CDD" id="cd07377">
    <property type="entry name" value="WHTH_GntR"/>
    <property type="match status" value="1"/>
</dbReference>
<protein>
    <submittedName>
        <fullName evidence="5">GntR family transcriptional regulator</fullName>
    </submittedName>
</protein>
<evidence type="ECO:0000256" key="1">
    <source>
        <dbReference type="ARBA" id="ARBA00023015"/>
    </source>
</evidence>
<dbReference type="SUPFAM" id="SSF48008">
    <property type="entry name" value="GntR ligand-binding domain-like"/>
    <property type="match status" value="1"/>
</dbReference>
<accession>A0A553K083</accession>
<dbReference type="InterPro" id="IPR036388">
    <property type="entry name" value="WH-like_DNA-bd_sf"/>
</dbReference>
<dbReference type="OrthoDB" id="8663149at2"/>
<dbReference type="PANTHER" id="PTHR43537">
    <property type="entry name" value="TRANSCRIPTIONAL REGULATOR, GNTR FAMILY"/>
    <property type="match status" value="1"/>
</dbReference>
<evidence type="ECO:0000313" key="6">
    <source>
        <dbReference type="Proteomes" id="UP000317638"/>
    </source>
</evidence>
<dbReference type="Pfam" id="PF00392">
    <property type="entry name" value="GntR"/>
    <property type="match status" value="1"/>
</dbReference>
<keyword evidence="2" id="KW-0238">DNA-binding</keyword>
<evidence type="ECO:0000259" key="4">
    <source>
        <dbReference type="PROSITE" id="PS50949"/>
    </source>
</evidence>
<evidence type="ECO:0000256" key="2">
    <source>
        <dbReference type="ARBA" id="ARBA00023125"/>
    </source>
</evidence>
<dbReference type="Gene3D" id="1.10.10.10">
    <property type="entry name" value="Winged helix-like DNA-binding domain superfamily/Winged helix DNA-binding domain"/>
    <property type="match status" value="1"/>
</dbReference>
<organism evidence="5 6">
    <name type="scientific">Tessaracoccus rhinocerotis</name>
    <dbReference type="NCBI Taxonomy" id="1689449"/>
    <lineage>
        <taxon>Bacteria</taxon>
        <taxon>Bacillati</taxon>
        <taxon>Actinomycetota</taxon>
        <taxon>Actinomycetes</taxon>
        <taxon>Propionibacteriales</taxon>
        <taxon>Propionibacteriaceae</taxon>
        <taxon>Tessaracoccus</taxon>
    </lineage>
</organism>
<dbReference type="Proteomes" id="UP000317638">
    <property type="component" value="Unassembled WGS sequence"/>
</dbReference>
<dbReference type="SMART" id="SM00895">
    <property type="entry name" value="FCD"/>
    <property type="match status" value="1"/>
</dbReference>
<dbReference type="InterPro" id="IPR036390">
    <property type="entry name" value="WH_DNA-bd_sf"/>
</dbReference>
<dbReference type="Pfam" id="PF07729">
    <property type="entry name" value="FCD"/>
    <property type="match status" value="1"/>
</dbReference>
<dbReference type="EMBL" id="VKKG01000003">
    <property type="protein sequence ID" value="TRY18108.1"/>
    <property type="molecule type" value="Genomic_DNA"/>
</dbReference>
<keyword evidence="3" id="KW-0804">Transcription</keyword>
<dbReference type="Gene3D" id="1.20.120.530">
    <property type="entry name" value="GntR ligand-binding domain-like"/>
    <property type="match status" value="1"/>
</dbReference>
<dbReference type="PROSITE" id="PS50949">
    <property type="entry name" value="HTH_GNTR"/>
    <property type="match status" value="1"/>
</dbReference>
<keyword evidence="6" id="KW-1185">Reference proteome</keyword>
<dbReference type="InterPro" id="IPR011711">
    <property type="entry name" value="GntR_C"/>
</dbReference>
<dbReference type="SMART" id="SM00345">
    <property type="entry name" value="HTH_GNTR"/>
    <property type="match status" value="1"/>
</dbReference>
<sequence>MSTAVRTVALGEQLATLLRERIVRGDVPAGTHLVEDVLAGEHGISRGPVRDALRTLLAEGLLESRRRGYFTKSFGQADVDELYEIRKAAEHLACELAISRGGAAEWDGPRGVLVEMARHAETGNRRGYAQADLEFHTRFYEISGNSRLLSLWHRYMPTFATLLDITNAQDADLHPSFEDHTLLLKLAEDGDWQTFRGVLEEHLAGSHGRLSAAISAPGA</sequence>
<dbReference type="GO" id="GO:0003677">
    <property type="term" value="F:DNA binding"/>
    <property type="evidence" value="ECO:0007669"/>
    <property type="project" value="UniProtKB-KW"/>
</dbReference>
<feature type="domain" description="HTH gntR-type" evidence="4">
    <location>
        <begin position="8"/>
        <end position="74"/>
    </location>
</feature>
<dbReference type="InterPro" id="IPR008920">
    <property type="entry name" value="TF_FadR/GntR_C"/>
</dbReference>
<dbReference type="PANTHER" id="PTHR43537:SF45">
    <property type="entry name" value="GNTR FAMILY REGULATORY PROTEIN"/>
    <property type="match status" value="1"/>
</dbReference>
<dbReference type="RefSeq" id="WP_143938084.1">
    <property type="nucleotide sequence ID" value="NZ_VKKG01000003.1"/>
</dbReference>
<evidence type="ECO:0000313" key="5">
    <source>
        <dbReference type="EMBL" id="TRY18108.1"/>
    </source>
</evidence>
<proteinExistence type="predicted"/>
<keyword evidence="1" id="KW-0805">Transcription regulation</keyword>